<keyword evidence="1" id="KW-0812">Transmembrane</keyword>
<reference evidence="2 3" key="1">
    <citation type="journal article" date="2016" name="Nat. Commun.">
        <title>Thousands of microbial genomes shed light on interconnected biogeochemical processes in an aquifer system.</title>
        <authorList>
            <person name="Anantharaman K."/>
            <person name="Brown C.T."/>
            <person name="Hug L.A."/>
            <person name="Sharon I."/>
            <person name="Castelle C.J."/>
            <person name="Probst A.J."/>
            <person name="Thomas B.C."/>
            <person name="Singh A."/>
            <person name="Wilkins M.J."/>
            <person name="Karaoz U."/>
            <person name="Brodie E.L."/>
            <person name="Williams K.H."/>
            <person name="Hubbard S.S."/>
            <person name="Banfield J.F."/>
        </authorList>
    </citation>
    <scope>NUCLEOTIDE SEQUENCE [LARGE SCALE GENOMIC DNA]</scope>
</reference>
<evidence type="ECO:0000313" key="2">
    <source>
        <dbReference type="EMBL" id="OGH70189.1"/>
    </source>
</evidence>
<dbReference type="AlphaFoldDB" id="A0A1F6MEZ0"/>
<dbReference type="InterPro" id="IPR045584">
    <property type="entry name" value="Pilin-like"/>
</dbReference>
<sequence>MVVECILWYTSSDVGLVAFFVFHSGKLFMRPESDTAFLKKFRGKSGFTLLELLIVIAIIAIIAAVAFVSLDPLTRFRDARDSRRWADVAGLASAIKIDQVDNRGRYLNAIQAMTTGSVYMIGTATSGCDDQNAFCDTDVANDTACVNLTGLVNEGYLAQVPTSPNGDGTWTSGVTGYTLMTSTTGALFVRSCESENTTEIFIGR</sequence>
<evidence type="ECO:0000256" key="1">
    <source>
        <dbReference type="SAM" id="Phobius"/>
    </source>
</evidence>
<protein>
    <recommendedName>
        <fullName evidence="4">Type II secretion system protein GspG C-terminal domain-containing protein</fullName>
    </recommendedName>
</protein>
<evidence type="ECO:0000313" key="3">
    <source>
        <dbReference type="Proteomes" id="UP000177457"/>
    </source>
</evidence>
<dbReference type="Pfam" id="PF07963">
    <property type="entry name" value="N_methyl"/>
    <property type="match status" value="1"/>
</dbReference>
<dbReference type="Proteomes" id="UP000177457">
    <property type="component" value="Unassembled WGS sequence"/>
</dbReference>
<proteinExistence type="predicted"/>
<keyword evidence="1" id="KW-0472">Membrane</keyword>
<name>A0A1F6MEZ0_9BACT</name>
<evidence type="ECO:0008006" key="4">
    <source>
        <dbReference type="Google" id="ProtNLM"/>
    </source>
</evidence>
<dbReference type="EMBL" id="MFQE01000052">
    <property type="protein sequence ID" value="OGH70189.1"/>
    <property type="molecule type" value="Genomic_DNA"/>
</dbReference>
<gene>
    <name evidence="2" type="ORF">A3C90_02825</name>
</gene>
<feature type="transmembrane region" description="Helical" evidence="1">
    <location>
        <begin position="49"/>
        <end position="70"/>
    </location>
</feature>
<dbReference type="InterPro" id="IPR012902">
    <property type="entry name" value="N_methyl_site"/>
</dbReference>
<organism evidence="2 3">
    <name type="scientific">Candidatus Magasanikbacteria bacterium RIFCSPHIGHO2_02_FULL_51_14</name>
    <dbReference type="NCBI Taxonomy" id="1798683"/>
    <lineage>
        <taxon>Bacteria</taxon>
        <taxon>Candidatus Magasanikiibacteriota</taxon>
    </lineage>
</organism>
<keyword evidence="1" id="KW-1133">Transmembrane helix</keyword>
<feature type="transmembrane region" description="Helical" evidence="1">
    <location>
        <begin position="6"/>
        <end position="28"/>
    </location>
</feature>
<dbReference type="STRING" id="1798683.A3C90_02825"/>
<dbReference type="Gene3D" id="3.30.700.10">
    <property type="entry name" value="Glycoprotein, Type 4 Pilin"/>
    <property type="match status" value="1"/>
</dbReference>
<dbReference type="NCBIfam" id="TIGR02532">
    <property type="entry name" value="IV_pilin_GFxxxE"/>
    <property type="match status" value="1"/>
</dbReference>
<dbReference type="SUPFAM" id="SSF54523">
    <property type="entry name" value="Pili subunits"/>
    <property type="match status" value="1"/>
</dbReference>
<accession>A0A1F6MEZ0</accession>
<comment type="caution">
    <text evidence="2">The sequence shown here is derived from an EMBL/GenBank/DDBJ whole genome shotgun (WGS) entry which is preliminary data.</text>
</comment>
<dbReference type="PROSITE" id="PS00409">
    <property type="entry name" value="PROKAR_NTER_METHYL"/>
    <property type="match status" value="1"/>
</dbReference>